<name>F9S5F8_9VIBR</name>
<keyword evidence="2" id="KW-1185">Reference proteome</keyword>
<dbReference type="RefSeq" id="WP_006713738.1">
    <property type="nucleotide sequence ID" value="NZ_AFWF01000218.1"/>
</dbReference>
<dbReference type="AlphaFoldDB" id="F9S5F8"/>
<sequence>MKKSEVIVDITKIYERLDKISATDSIDHESKEELKRISSGLQAINEKLKAGCIAFSITARAQTHPEKCRFCGR</sequence>
<organism evidence="1 2">
    <name type="scientific">Vibrio ichthyoenteri ATCC 700023</name>
    <dbReference type="NCBI Taxonomy" id="870968"/>
    <lineage>
        <taxon>Bacteria</taxon>
        <taxon>Pseudomonadati</taxon>
        <taxon>Pseudomonadota</taxon>
        <taxon>Gammaproteobacteria</taxon>
        <taxon>Vibrionales</taxon>
        <taxon>Vibrionaceae</taxon>
        <taxon>Vibrio</taxon>
    </lineage>
</organism>
<evidence type="ECO:0000313" key="1">
    <source>
        <dbReference type="EMBL" id="EGU35900.1"/>
    </source>
</evidence>
<dbReference type="EMBL" id="AFWF01000218">
    <property type="protein sequence ID" value="EGU35900.1"/>
    <property type="molecule type" value="Genomic_DNA"/>
</dbReference>
<proteinExistence type="predicted"/>
<protein>
    <submittedName>
        <fullName evidence="1">Uncharacterized protein</fullName>
    </submittedName>
</protein>
<reference evidence="1 2" key="1">
    <citation type="journal article" date="2012" name="Int. J. Syst. Evol. Microbiol.">
        <title>Vibrio caribbeanicus sp. nov., isolated from the marine sponge Scleritoderma cyanea.</title>
        <authorList>
            <person name="Hoffmann M."/>
            <person name="Monday S.R."/>
            <person name="Allard M.W."/>
            <person name="Strain E.A."/>
            <person name="Whittaker P."/>
            <person name="Naum M."/>
            <person name="McCarthy P.J."/>
            <person name="Lopez J.V."/>
            <person name="Fischer M."/>
            <person name="Brown E.W."/>
        </authorList>
    </citation>
    <scope>NUCLEOTIDE SEQUENCE [LARGE SCALE GENOMIC DNA]</scope>
    <source>
        <strain evidence="1 2">ATCC 700023</strain>
    </source>
</reference>
<evidence type="ECO:0000313" key="2">
    <source>
        <dbReference type="Proteomes" id="UP000004605"/>
    </source>
</evidence>
<gene>
    <name evidence="1" type="ORF">VII00023_14528</name>
</gene>
<accession>F9S5F8</accession>
<dbReference type="Proteomes" id="UP000004605">
    <property type="component" value="Unassembled WGS sequence"/>
</dbReference>
<comment type="caution">
    <text evidence="1">The sequence shown here is derived from an EMBL/GenBank/DDBJ whole genome shotgun (WGS) entry which is preliminary data.</text>
</comment>